<proteinExistence type="predicted"/>
<dbReference type="OrthoDB" id="1067077at2"/>
<dbReference type="AlphaFoldDB" id="A0A1M5USF1"/>
<sequence>MIIFRTFDKQYQGVYIANFDNCSFYQTPTEHETELDKIQDQLQDPLFVRNFIKSSKSGWKQGAYKNHSLAFLTNEILQEAGDLFDKLDEISEKSQNGDCFETLFDEFVELSKSERYDDPGRKKMYTYDHGSLLRLYGVRVGNSAIVITGAGIKLVDKMDTEPLILELDKMTYLKSWLKQENITDSTEL</sequence>
<gene>
    <name evidence="1" type="ORF">SAMN05444148_2584</name>
</gene>
<dbReference type="STRING" id="1089305.SAMN05444148_2584"/>
<dbReference type="RefSeq" id="WP_073087078.1">
    <property type="nucleotide sequence ID" value="NZ_FQWS01000002.1"/>
</dbReference>
<dbReference type="Proteomes" id="UP000184522">
    <property type="component" value="Unassembled WGS sequence"/>
</dbReference>
<keyword evidence="2" id="KW-1185">Reference proteome</keyword>
<reference evidence="2" key="1">
    <citation type="submission" date="2016-11" db="EMBL/GenBank/DDBJ databases">
        <authorList>
            <person name="Varghese N."/>
            <person name="Submissions S."/>
        </authorList>
    </citation>
    <scope>NUCLEOTIDE SEQUENCE [LARGE SCALE GENOMIC DNA]</scope>
    <source>
        <strain evidence="2">DSM 25330</strain>
    </source>
</reference>
<name>A0A1M5USF1_9FLAO</name>
<protein>
    <submittedName>
        <fullName evidence="1">Uncharacterized protein</fullName>
    </submittedName>
</protein>
<dbReference type="EMBL" id="FQWS01000002">
    <property type="protein sequence ID" value="SHH65854.1"/>
    <property type="molecule type" value="Genomic_DNA"/>
</dbReference>
<evidence type="ECO:0000313" key="2">
    <source>
        <dbReference type="Proteomes" id="UP000184522"/>
    </source>
</evidence>
<evidence type="ECO:0000313" key="1">
    <source>
        <dbReference type="EMBL" id="SHH65854.1"/>
    </source>
</evidence>
<accession>A0A1M5USF1</accession>
<organism evidence="1 2">
    <name type="scientific">Winogradskyella jejuensis</name>
    <dbReference type="NCBI Taxonomy" id="1089305"/>
    <lineage>
        <taxon>Bacteria</taxon>
        <taxon>Pseudomonadati</taxon>
        <taxon>Bacteroidota</taxon>
        <taxon>Flavobacteriia</taxon>
        <taxon>Flavobacteriales</taxon>
        <taxon>Flavobacteriaceae</taxon>
        <taxon>Winogradskyella</taxon>
    </lineage>
</organism>